<keyword evidence="4" id="KW-1185">Reference proteome</keyword>
<dbReference type="EMBL" id="JEMT01011595">
    <property type="protein sequence ID" value="EXX77253.1"/>
    <property type="molecule type" value="Genomic_DNA"/>
</dbReference>
<comment type="caution">
    <text evidence="3">The sequence shown here is derived from an EMBL/GenBank/DDBJ whole genome shotgun (WGS) entry which is preliminary data.</text>
</comment>
<organism evidence="3 4">
    <name type="scientific">Rhizophagus irregularis (strain DAOM 197198w)</name>
    <name type="common">Glomus intraradices</name>
    <dbReference type="NCBI Taxonomy" id="1432141"/>
    <lineage>
        <taxon>Eukaryota</taxon>
        <taxon>Fungi</taxon>
        <taxon>Fungi incertae sedis</taxon>
        <taxon>Mucoromycota</taxon>
        <taxon>Glomeromycotina</taxon>
        <taxon>Glomeromycetes</taxon>
        <taxon>Glomerales</taxon>
        <taxon>Glomeraceae</taxon>
        <taxon>Rhizophagus</taxon>
    </lineage>
</organism>
<evidence type="ECO:0000256" key="1">
    <source>
        <dbReference type="SAM" id="MobiDB-lite"/>
    </source>
</evidence>
<proteinExistence type="predicted"/>
<dbReference type="Proteomes" id="UP000022910">
    <property type="component" value="Unassembled WGS sequence"/>
</dbReference>
<keyword evidence="2" id="KW-1133">Transmembrane helix</keyword>
<keyword evidence="2" id="KW-0812">Transmembrane</keyword>
<dbReference type="EMBL" id="JEMT01011595">
    <property type="protein sequence ID" value="EXX77252.1"/>
    <property type="molecule type" value="Genomic_DNA"/>
</dbReference>
<evidence type="ECO:0000256" key="2">
    <source>
        <dbReference type="SAM" id="Phobius"/>
    </source>
</evidence>
<accession>A0A015K670</accession>
<feature type="transmembrane region" description="Helical" evidence="2">
    <location>
        <begin position="60"/>
        <end position="83"/>
    </location>
</feature>
<feature type="transmembrane region" description="Helical" evidence="2">
    <location>
        <begin position="95"/>
        <end position="118"/>
    </location>
</feature>
<feature type="transmembrane region" description="Helical" evidence="2">
    <location>
        <begin position="174"/>
        <end position="192"/>
    </location>
</feature>
<reference evidence="3 4" key="1">
    <citation type="submission" date="2014-02" db="EMBL/GenBank/DDBJ databases">
        <title>Single nucleus genome sequencing reveals high similarity among nuclei of an endomycorrhizal fungus.</title>
        <authorList>
            <person name="Lin K."/>
            <person name="Geurts R."/>
            <person name="Zhang Z."/>
            <person name="Limpens E."/>
            <person name="Saunders D.G."/>
            <person name="Mu D."/>
            <person name="Pang E."/>
            <person name="Cao H."/>
            <person name="Cha H."/>
            <person name="Lin T."/>
            <person name="Zhou Q."/>
            <person name="Shang Y."/>
            <person name="Li Y."/>
            <person name="Ivanov S."/>
            <person name="Sharma T."/>
            <person name="Velzen R.V."/>
            <person name="Ruijter N.D."/>
            <person name="Aanen D.K."/>
            <person name="Win J."/>
            <person name="Kamoun S."/>
            <person name="Bisseling T."/>
            <person name="Huang S."/>
        </authorList>
    </citation>
    <scope>NUCLEOTIDE SEQUENCE [LARGE SCALE GENOMIC DNA]</scope>
    <source>
        <strain evidence="3">DAOM 197198w</strain>
        <strain evidence="4">DAOM197198w</strain>
    </source>
</reference>
<keyword evidence="2" id="KW-0472">Membrane</keyword>
<dbReference type="AlphaFoldDB" id="A0A015K670"/>
<sequence>MKKSRFNSIFTKRPTKCCCCIPFRPGTIILCILLFINGIWNASIFLSEIAAYSQHTARGVPVLLGLFYFLVVPISIFGIYVTSKKNEKLIEWFSTLFWISLSLLLVLHLIDLILFFTWKNDVISACQNDLSYFVPSNSSTVQVAFDPNAFTKKQVDDACVQAVNLSLSWNLFDFIVFKAIVYFYFGAVVSAYSKNPTQIPTDVKINTNPDKEKNDKMASGKQELSLDEVKGDSIKPNDSIKLVGTSRTDFSI</sequence>
<feature type="transmembrane region" description="Helical" evidence="2">
    <location>
        <begin position="21"/>
        <end position="40"/>
    </location>
</feature>
<evidence type="ECO:0000313" key="4">
    <source>
        <dbReference type="Proteomes" id="UP000022910"/>
    </source>
</evidence>
<dbReference type="HOGENOM" id="CLU_096582_0_0_1"/>
<feature type="region of interest" description="Disordered" evidence="1">
    <location>
        <begin position="203"/>
        <end position="252"/>
    </location>
</feature>
<protein>
    <submittedName>
        <fullName evidence="3">Uncharacterized protein</fullName>
    </submittedName>
</protein>
<name>A0A015K670_RHIIW</name>
<gene>
    <name evidence="3" type="ORF">RirG_025580</name>
</gene>
<feature type="compositionally biased region" description="Basic and acidic residues" evidence="1">
    <location>
        <begin position="209"/>
        <end position="218"/>
    </location>
</feature>
<evidence type="ECO:0000313" key="3">
    <source>
        <dbReference type="EMBL" id="EXX77252.1"/>
    </source>
</evidence>